<dbReference type="InterPro" id="IPR006121">
    <property type="entry name" value="HMA_dom"/>
</dbReference>
<keyword evidence="18" id="KW-1185">Reference proteome</keyword>
<evidence type="ECO:0000256" key="8">
    <source>
        <dbReference type="ARBA" id="ARBA00022741"/>
    </source>
</evidence>
<evidence type="ECO:0000256" key="1">
    <source>
        <dbReference type="ARBA" id="ARBA00004651"/>
    </source>
</evidence>
<accession>A0A1N6HJ66</accession>
<reference evidence="18" key="1">
    <citation type="submission" date="2016-11" db="EMBL/GenBank/DDBJ databases">
        <authorList>
            <person name="Varghese N."/>
            <person name="Submissions S."/>
        </authorList>
    </citation>
    <scope>NUCLEOTIDE SEQUENCE [LARGE SCALE GENOMIC DNA]</scope>
    <source>
        <strain evidence="18">DSM 22363</strain>
    </source>
</reference>
<dbReference type="Gene3D" id="2.70.150.10">
    <property type="entry name" value="Calcium-transporting ATPase, cytoplasmic transduction domain A"/>
    <property type="match status" value="1"/>
</dbReference>
<evidence type="ECO:0000256" key="5">
    <source>
        <dbReference type="ARBA" id="ARBA00022553"/>
    </source>
</evidence>
<dbReference type="Proteomes" id="UP000185192">
    <property type="component" value="Unassembled WGS sequence"/>
</dbReference>
<proteinExistence type="inferred from homology"/>
<dbReference type="Gene3D" id="3.40.50.1000">
    <property type="entry name" value="HAD superfamily/HAD-like"/>
    <property type="match status" value="1"/>
</dbReference>
<feature type="transmembrane region" description="Helical" evidence="15">
    <location>
        <begin position="348"/>
        <end position="369"/>
    </location>
</feature>
<dbReference type="InterPro" id="IPR036412">
    <property type="entry name" value="HAD-like_sf"/>
</dbReference>
<dbReference type="InterPro" id="IPR017969">
    <property type="entry name" value="Heavy-metal-associated_CS"/>
</dbReference>
<name>A0A1N6HJ66_9SPHN</name>
<feature type="transmembrane region" description="Helical" evidence="15">
    <location>
        <begin position="131"/>
        <end position="148"/>
    </location>
</feature>
<dbReference type="InterPro" id="IPR008250">
    <property type="entry name" value="ATPase_P-typ_transduc_dom_A_sf"/>
</dbReference>
<dbReference type="GO" id="GO:0016887">
    <property type="term" value="F:ATP hydrolysis activity"/>
    <property type="evidence" value="ECO:0007669"/>
    <property type="project" value="InterPro"/>
</dbReference>
<dbReference type="PROSITE" id="PS00154">
    <property type="entry name" value="ATPASE_E1_E2"/>
    <property type="match status" value="1"/>
</dbReference>
<dbReference type="InterPro" id="IPR023299">
    <property type="entry name" value="ATPase_P-typ_cyto_dom_N"/>
</dbReference>
<dbReference type="Gene3D" id="3.40.1110.10">
    <property type="entry name" value="Calcium-transporting ATPase, cytoplasmic domain N"/>
    <property type="match status" value="1"/>
</dbReference>
<dbReference type="AlphaFoldDB" id="A0A1N6HJ66"/>
<evidence type="ECO:0000256" key="14">
    <source>
        <dbReference type="ARBA" id="ARBA00023136"/>
    </source>
</evidence>
<dbReference type="InterPro" id="IPR036163">
    <property type="entry name" value="HMA_dom_sf"/>
</dbReference>
<evidence type="ECO:0000256" key="6">
    <source>
        <dbReference type="ARBA" id="ARBA00022692"/>
    </source>
</evidence>
<keyword evidence="6 15" id="KW-0812">Transmembrane</keyword>
<dbReference type="NCBIfam" id="TIGR01494">
    <property type="entry name" value="ATPase_P-type"/>
    <property type="match status" value="1"/>
</dbReference>
<dbReference type="Gene3D" id="3.30.70.100">
    <property type="match status" value="1"/>
</dbReference>
<dbReference type="STRING" id="1123272.SAMN02745824_3313"/>
<feature type="transmembrane region" description="Helical" evidence="15">
    <location>
        <begin position="684"/>
        <end position="705"/>
    </location>
</feature>
<keyword evidence="3" id="KW-0813">Transport</keyword>
<evidence type="ECO:0000256" key="4">
    <source>
        <dbReference type="ARBA" id="ARBA00022475"/>
    </source>
</evidence>
<dbReference type="PANTHER" id="PTHR43520">
    <property type="entry name" value="ATP7, ISOFORM B"/>
    <property type="match status" value="1"/>
</dbReference>
<keyword evidence="12 15" id="KW-1133">Transmembrane helix</keyword>
<evidence type="ECO:0000256" key="10">
    <source>
        <dbReference type="ARBA" id="ARBA00022842"/>
    </source>
</evidence>
<dbReference type="InterPro" id="IPR001757">
    <property type="entry name" value="P_typ_ATPase"/>
</dbReference>
<protein>
    <submittedName>
        <fullName evidence="17">Cu2+-exporting ATPase</fullName>
    </submittedName>
</protein>
<evidence type="ECO:0000259" key="16">
    <source>
        <dbReference type="PROSITE" id="PS50846"/>
    </source>
</evidence>
<keyword evidence="4 15" id="KW-1003">Cell membrane</keyword>
<keyword evidence="13" id="KW-0406">Ion transport</keyword>
<dbReference type="InterPro" id="IPR023214">
    <property type="entry name" value="HAD_sf"/>
</dbReference>
<keyword evidence="5" id="KW-0597">Phosphoprotein</keyword>
<dbReference type="GO" id="GO:0005524">
    <property type="term" value="F:ATP binding"/>
    <property type="evidence" value="ECO:0007669"/>
    <property type="project" value="UniProtKB-UniRule"/>
</dbReference>
<dbReference type="PRINTS" id="PR00943">
    <property type="entry name" value="CUATPASE"/>
</dbReference>
<keyword evidence="7 15" id="KW-0479">Metal-binding</keyword>
<evidence type="ECO:0000256" key="2">
    <source>
        <dbReference type="ARBA" id="ARBA00006024"/>
    </source>
</evidence>
<dbReference type="SUPFAM" id="SSF81665">
    <property type="entry name" value="Calcium ATPase, transmembrane domain M"/>
    <property type="match status" value="1"/>
</dbReference>
<keyword evidence="10" id="KW-0460">Magnesium</keyword>
<dbReference type="SUPFAM" id="SSF81653">
    <property type="entry name" value="Calcium ATPase, transduction domain A"/>
    <property type="match status" value="1"/>
</dbReference>
<evidence type="ECO:0000256" key="7">
    <source>
        <dbReference type="ARBA" id="ARBA00022723"/>
    </source>
</evidence>
<dbReference type="CDD" id="cd00371">
    <property type="entry name" value="HMA"/>
    <property type="match status" value="1"/>
</dbReference>
<comment type="subcellular location">
    <subcellularLocation>
        <location evidence="1">Cell membrane</location>
        <topology evidence="1">Multi-pass membrane protein</topology>
    </subcellularLocation>
</comment>
<dbReference type="PRINTS" id="PR00119">
    <property type="entry name" value="CATATPASE"/>
</dbReference>
<dbReference type="InterPro" id="IPR023298">
    <property type="entry name" value="ATPase_P-typ_TM_dom_sf"/>
</dbReference>
<feature type="transmembrane region" description="Helical" evidence="15">
    <location>
        <begin position="375"/>
        <end position="401"/>
    </location>
</feature>
<dbReference type="GO" id="GO:0005886">
    <property type="term" value="C:plasma membrane"/>
    <property type="evidence" value="ECO:0007669"/>
    <property type="project" value="UniProtKB-SubCell"/>
</dbReference>
<feature type="transmembrane region" description="Helical" evidence="15">
    <location>
        <begin position="102"/>
        <end position="125"/>
    </location>
</feature>
<dbReference type="NCBIfam" id="TIGR01525">
    <property type="entry name" value="ATPase-IB_hvy"/>
    <property type="match status" value="1"/>
</dbReference>
<dbReference type="Pfam" id="PF00122">
    <property type="entry name" value="E1-E2_ATPase"/>
    <property type="match status" value="1"/>
</dbReference>
<feature type="domain" description="HMA" evidence="16">
    <location>
        <begin position="17"/>
        <end position="82"/>
    </location>
</feature>
<dbReference type="EMBL" id="FSQW01000002">
    <property type="protein sequence ID" value="SIO19776.1"/>
    <property type="molecule type" value="Genomic_DNA"/>
</dbReference>
<dbReference type="PROSITE" id="PS50846">
    <property type="entry name" value="HMA_2"/>
    <property type="match status" value="1"/>
</dbReference>
<dbReference type="OrthoDB" id="9813266at2"/>
<evidence type="ECO:0000313" key="18">
    <source>
        <dbReference type="Proteomes" id="UP000185192"/>
    </source>
</evidence>
<organism evidence="17 18">
    <name type="scientific">Parasphingorhabdus marina DSM 22363</name>
    <dbReference type="NCBI Taxonomy" id="1123272"/>
    <lineage>
        <taxon>Bacteria</taxon>
        <taxon>Pseudomonadati</taxon>
        <taxon>Pseudomonadota</taxon>
        <taxon>Alphaproteobacteria</taxon>
        <taxon>Sphingomonadales</taxon>
        <taxon>Sphingomonadaceae</taxon>
        <taxon>Parasphingorhabdus</taxon>
    </lineage>
</organism>
<dbReference type="InterPro" id="IPR059000">
    <property type="entry name" value="ATPase_P-type_domA"/>
</dbReference>
<evidence type="ECO:0000256" key="9">
    <source>
        <dbReference type="ARBA" id="ARBA00022840"/>
    </source>
</evidence>
<dbReference type="GO" id="GO:0055070">
    <property type="term" value="P:copper ion homeostasis"/>
    <property type="evidence" value="ECO:0007669"/>
    <property type="project" value="TreeGrafter"/>
</dbReference>
<comment type="similarity">
    <text evidence="2 15">Belongs to the cation transport ATPase (P-type) (TC 3.A.3) family. Type IB subfamily.</text>
</comment>
<evidence type="ECO:0000256" key="3">
    <source>
        <dbReference type="ARBA" id="ARBA00022448"/>
    </source>
</evidence>
<dbReference type="GO" id="GO:0005507">
    <property type="term" value="F:copper ion binding"/>
    <property type="evidence" value="ECO:0007669"/>
    <property type="project" value="TreeGrafter"/>
</dbReference>
<dbReference type="InterPro" id="IPR027256">
    <property type="entry name" value="P-typ_ATPase_IB"/>
</dbReference>
<dbReference type="SUPFAM" id="SSF55008">
    <property type="entry name" value="HMA, heavy metal-associated domain"/>
    <property type="match status" value="1"/>
</dbReference>
<feature type="transmembrane region" description="Helical" evidence="15">
    <location>
        <begin position="168"/>
        <end position="186"/>
    </location>
</feature>
<feature type="transmembrane region" description="Helical" evidence="15">
    <location>
        <begin position="192"/>
        <end position="210"/>
    </location>
</feature>
<evidence type="ECO:0000313" key="17">
    <source>
        <dbReference type="EMBL" id="SIO19776.1"/>
    </source>
</evidence>
<dbReference type="Pfam" id="PF00702">
    <property type="entry name" value="Hydrolase"/>
    <property type="match status" value="1"/>
</dbReference>
<dbReference type="PROSITE" id="PS01047">
    <property type="entry name" value="HMA_1"/>
    <property type="match status" value="1"/>
</dbReference>
<keyword evidence="8 15" id="KW-0547">Nucleotide-binding</keyword>
<keyword evidence="14 15" id="KW-0472">Membrane</keyword>
<dbReference type="InterPro" id="IPR018303">
    <property type="entry name" value="ATPase_P-typ_P_site"/>
</dbReference>
<dbReference type="RefSeq" id="WP_074206193.1">
    <property type="nucleotide sequence ID" value="NZ_FSQW01000002.1"/>
</dbReference>
<feature type="transmembrane region" description="Helical" evidence="15">
    <location>
        <begin position="662"/>
        <end position="678"/>
    </location>
</feature>
<gene>
    <name evidence="17" type="ORF">SAMN02745824_3313</name>
</gene>
<evidence type="ECO:0000256" key="12">
    <source>
        <dbReference type="ARBA" id="ARBA00022989"/>
    </source>
</evidence>
<dbReference type="PANTHER" id="PTHR43520:SF5">
    <property type="entry name" value="CATION-TRANSPORTING P-TYPE ATPASE-RELATED"/>
    <property type="match status" value="1"/>
</dbReference>
<sequence>MNATVALDDLEPVRQCEDSRFAVPTMRCAGCIAKIERGLGELPGVVTARVNFSTKQVAVSHTPELTEDKLKSAIAELGFEAQILADNPLSEDRGDTRRLLRALAVAGFGMMNIMLLSVSVWSGAVGVTKDLFHWLSALIAIPVIAYSGRPFFASAAMALRYLRTNMDVPISIGILLATGLSLYETATSGPHAYFDGVVMLIFFLLSGRVLDGMMRDRAREGISALLRQTAPGAMVIQPDGTTAWTKATDIRPNMVMQVAAGENLAADGVIIEGSSGFDFSMLTGESDPRLRQKGDDVLAGTTNLTAPVRVQVTAAGQDTSISDIARLMDEAGQHRSFHVRVADRAARYYAPAVHCLALLAFIGWMLAGAGVHQSLLIAVAVLIITCPCALGLAVPAAQVVASGALMRKGVLVKDGSALERLAEADRIILDKTGTVTMGQPVPDNLDQLSDDQKAVTLALAQSSRHPVSKAICTTLNAKNIAPADVEDLTETAGEGMSAIWNDQPVSLGRPEKGNASLATQLVIANEITHITLTDAIRPDAHAAIRELDELGLPASLLSGDSLEAVGPVARELGIIAQACARPEDKVHAIGRLSDQGHKVLMIGDGLNDGPALAAAHVSIAPGSASDVGQQAADAVFTSDSLMPVALSVKVARRTMQTVRQNFALAIGYNILAVPLALAGLVTPLIAAIAMSTSSLIVVGNALRLYGSAK</sequence>
<evidence type="ECO:0000256" key="13">
    <source>
        <dbReference type="ARBA" id="ARBA00023065"/>
    </source>
</evidence>
<keyword evidence="11" id="KW-1278">Translocase</keyword>
<dbReference type="PROSITE" id="PS01229">
    <property type="entry name" value="COF_2"/>
    <property type="match status" value="1"/>
</dbReference>
<keyword evidence="9 15" id="KW-0067">ATP-binding</keyword>
<evidence type="ECO:0000256" key="11">
    <source>
        <dbReference type="ARBA" id="ARBA00022967"/>
    </source>
</evidence>
<dbReference type="GO" id="GO:0043682">
    <property type="term" value="F:P-type divalent copper transporter activity"/>
    <property type="evidence" value="ECO:0007669"/>
    <property type="project" value="TreeGrafter"/>
</dbReference>
<dbReference type="Pfam" id="PF00403">
    <property type="entry name" value="HMA"/>
    <property type="match status" value="1"/>
</dbReference>
<dbReference type="SUPFAM" id="SSF56784">
    <property type="entry name" value="HAD-like"/>
    <property type="match status" value="1"/>
</dbReference>
<dbReference type="NCBIfam" id="TIGR01511">
    <property type="entry name" value="ATPase-IB1_Cu"/>
    <property type="match status" value="1"/>
</dbReference>
<dbReference type="NCBIfam" id="TIGR01512">
    <property type="entry name" value="ATPase-IB2_Cd"/>
    <property type="match status" value="1"/>
</dbReference>
<evidence type="ECO:0000256" key="15">
    <source>
        <dbReference type="RuleBase" id="RU362081"/>
    </source>
</evidence>